<reference evidence="4 5" key="1">
    <citation type="submission" date="2019-08" db="EMBL/GenBank/DDBJ databases">
        <title>In-depth cultivation of the pig gut microbiome towards novel bacterial diversity and tailored functional studies.</title>
        <authorList>
            <person name="Wylensek D."/>
            <person name="Hitch T.C.A."/>
            <person name="Clavel T."/>
        </authorList>
    </citation>
    <scope>NUCLEOTIDE SEQUENCE [LARGE SCALE GENOMIC DNA]</scope>
    <source>
        <strain evidence="4 5">68-1-5</strain>
    </source>
</reference>
<keyword evidence="1" id="KW-0802">TPR repeat</keyword>
<dbReference type="RefSeq" id="WP_154477759.1">
    <property type="nucleotide sequence ID" value="NZ_VULY01000018.1"/>
</dbReference>
<keyword evidence="5" id="KW-1185">Reference proteome</keyword>
<protein>
    <submittedName>
        <fullName evidence="4">Tetratricopeptide repeat protein</fullName>
    </submittedName>
</protein>
<dbReference type="Gene3D" id="1.25.40.10">
    <property type="entry name" value="Tetratricopeptide repeat domain"/>
    <property type="match status" value="3"/>
</dbReference>
<keyword evidence="2" id="KW-0175">Coiled coil</keyword>
<gene>
    <name evidence="4" type="ORF">FYJ34_08245</name>
</gene>
<feature type="transmembrane region" description="Helical" evidence="3">
    <location>
        <begin position="223"/>
        <end position="245"/>
    </location>
</feature>
<dbReference type="Proteomes" id="UP000434409">
    <property type="component" value="Unassembled WGS sequence"/>
</dbReference>
<dbReference type="PROSITE" id="PS50005">
    <property type="entry name" value="TPR"/>
    <property type="match status" value="1"/>
</dbReference>
<evidence type="ECO:0000256" key="2">
    <source>
        <dbReference type="SAM" id="Coils"/>
    </source>
</evidence>
<dbReference type="SMART" id="SM00028">
    <property type="entry name" value="TPR"/>
    <property type="match status" value="6"/>
</dbReference>
<proteinExistence type="predicted"/>
<name>A0A6N7V2X1_9FIRM</name>
<comment type="caution">
    <text evidence="4">The sequence shown here is derived from an EMBL/GenBank/DDBJ whole genome shotgun (WGS) entry which is preliminary data.</text>
</comment>
<dbReference type="InterPro" id="IPR019734">
    <property type="entry name" value="TPR_rpt"/>
</dbReference>
<evidence type="ECO:0000313" key="4">
    <source>
        <dbReference type="EMBL" id="MSR94246.1"/>
    </source>
</evidence>
<keyword evidence="3" id="KW-0472">Membrane</keyword>
<evidence type="ECO:0000313" key="5">
    <source>
        <dbReference type="Proteomes" id="UP000434409"/>
    </source>
</evidence>
<dbReference type="AlphaFoldDB" id="A0A6N7V2X1"/>
<dbReference type="InterPro" id="IPR011990">
    <property type="entry name" value="TPR-like_helical_dom_sf"/>
</dbReference>
<keyword evidence="3" id="KW-1133">Transmembrane helix</keyword>
<evidence type="ECO:0000256" key="3">
    <source>
        <dbReference type="SAM" id="Phobius"/>
    </source>
</evidence>
<keyword evidence="3" id="KW-0812">Transmembrane</keyword>
<feature type="repeat" description="TPR" evidence="1">
    <location>
        <begin position="135"/>
        <end position="168"/>
    </location>
</feature>
<dbReference type="SUPFAM" id="SSF48452">
    <property type="entry name" value="TPR-like"/>
    <property type="match status" value="1"/>
</dbReference>
<sequence length="435" mass="48367">MEYTTKLLYQSHICYNEGLKKANIRDLTGAATALKKSLQYDGTNVAARNLLGLVYYGRGDVAEALTEWILSKNIQPKDNIANYFIKTIKESKAELLAVNQAVKRYNRALEYCWQNAEDLALIQLKKAVQAHPGFVKAYQLMGLLYLHGEQYSLARQAIRSAYKLDTTDEITLSYMHELNQVRKTRPVSMKGKRRETVTYHVGNETIIQPVPAGQRERGGYHSIVNILLGILVGTAIMGLLVMPAISGSRQNQTNKQAVEFGDKIAEQEAQIRALKKDLEGYRANSEETENAQATAASTQSSYEIVMNIESYYRSNSMSDEAMIDELLKVNPAALGTAGRSIYEEMTGVLYPRACERLYTTSKANMQVANYDTAITNLERVVQIEEGYSDGQALLLLAQAYEGKGDTESAQAKYQRLADAYGDTQAGATAKEKLGN</sequence>
<feature type="coiled-coil region" evidence="2">
    <location>
        <begin position="257"/>
        <end position="291"/>
    </location>
</feature>
<evidence type="ECO:0000256" key="1">
    <source>
        <dbReference type="PROSITE-ProRule" id="PRU00339"/>
    </source>
</evidence>
<organism evidence="4 5">
    <name type="scientific">Suipraeoptans intestinalis</name>
    <dbReference type="NCBI Taxonomy" id="2606628"/>
    <lineage>
        <taxon>Bacteria</taxon>
        <taxon>Bacillati</taxon>
        <taxon>Bacillota</taxon>
        <taxon>Clostridia</taxon>
        <taxon>Lachnospirales</taxon>
        <taxon>Lachnospiraceae</taxon>
        <taxon>Suipraeoptans</taxon>
    </lineage>
</organism>
<accession>A0A6N7V2X1</accession>
<dbReference type="Pfam" id="PF13432">
    <property type="entry name" value="TPR_16"/>
    <property type="match status" value="2"/>
</dbReference>
<dbReference type="EMBL" id="VULY01000018">
    <property type="protein sequence ID" value="MSR94246.1"/>
    <property type="molecule type" value="Genomic_DNA"/>
</dbReference>